<accession>A0A7R9EH61</accession>
<dbReference type="PANTHER" id="PTHR31701">
    <property type="entry name" value="ENDOPLASMIC RETICULUM MEMBRANE-ASSOCIATED RNA DEGRADATION PROTEIN"/>
    <property type="match status" value="1"/>
</dbReference>
<proteinExistence type="predicted"/>
<organism evidence="2">
    <name type="scientific">Timema monikensis</name>
    <dbReference type="NCBI Taxonomy" id="170555"/>
    <lineage>
        <taxon>Eukaryota</taxon>
        <taxon>Metazoa</taxon>
        <taxon>Ecdysozoa</taxon>
        <taxon>Arthropoda</taxon>
        <taxon>Hexapoda</taxon>
        <taxon>Insecta</taxon>
        <taxon>Pterygota</taxon>
        <taxon>Neoptera</taxon>
        <taxon>Polyneoptera</taxon>
        <taxon>Phasmatodea</taxon>
        <taxon>Timematodea</taxon>
        <taxon>Timematoidea</taxon>
        <taxon>Timematidae</taxon>
        <taxon>Timema</taxon>
    </lineage>
</organism>
<dbReference type="AlphaFoldDB" id="A0A7R9EH61"/>
<name>A0A7R9EH61_9NEOP</name>
<dbReference type="InterPro" id="IPR039635">
    <property type="entry name" value="ERMARD"/>
</dbReference>
<evidence type="ECO:0000259" key="1">
    <source>
        <dbReference type="Pfam" id="PF13910"/>
    </source>
</evidence>
<feature type="domain" description="DUF4209" evidence="1">
    <location>
        <begin position="70"/>
        <end position="122"/>
    </location>
</feature>
<dbReference type="EMBL" id="OB795935">
    <property type="protein sequence ID" value="CAD7432869.1"/>
    <property type="molecule type" value="Genomic_DNA"/>
</dbReference>
<gene>
    <name evidence="2" type="ORF">TMSB3V08_LOCUS9563</name>
</gene>
<sequence>MEFSRQPLILPPGSTSLALMLLSAVRISSHPTETSGTFSAYVLIASSSEKKEELGRTDQPSHLSSRSRMATDIGQKNHIVFMQVLIGTPLGMNLRNIVWHGFPRPEEIKDHFVTTLLITVASIGELLETQGVDICQLPNRTPVVNLPECAEVLAGCFPNIHDYQEQVLELNQPHSTTWDAILQHYIERRFVLEQGYIQARIVLEQGYIKGACRIFLHRGQTGEYGIPPIKERSIGSEKRVDEILASPPLTGRSPRTEKVIQKQFLVPSLPDRLRYLPLPDNTRSIEHMVSLHM</sequence>
<dbReference type="InterPro" id="IPR025209">
    <property type="entry name" value="DUF4209"/>
</dbReference>
<dbReference type="PANTHER" id="PTHR31701:SF2">
    <property type="entry name" value="ENDOPLASMIC RETICULUM MEMBRANE-ASSOCIATED RNA DEGRADATION PROTEIN"/>
    <property type="match status" value="1"/>
</dbReference>
<dbReference type="Pfam" id="PF13910">
    <property type="entry name" value="DUF4209"/>
    <property type="match status" value="1"/>
</dbReference>
<protein>
    <recommendedName>
        <fullName evidence="1">DUF4209 domain-containing protein</fullName>
    </recommendedName>
</protein>
<evidence type="ECO:0000313" key="2">
    <source>
        <dbReference type="EMBL" id="CAD7432869.1"/>
    </source>
</evidence>
<reference evidence="2" key="1">
    <citation type="submission" date="2020-11" db="EMBL/GenBank/DDBJ databases">
        <authorList>
            <person name="Tran Van P."/>
        </authorList>
    </citation>
    <scope>NUCLEOTIDE SEQUENCE</scope>
</reference>